<dbReference type="EMBL" id="JBFTEZ010000002">
    <property type="protein sequence ID" value="MEX6464644.1"/>
    <property type="molecule type" value="Genomic_DNA"/>
</dbReference>
<reference evidence="5" key="3">
    <citation type="submission" date="2024-07" db="EMBL/GenBank/DDBJ databases">
        <authorList>
            <person name="Wildschutte H."/>
        </authorList>
    </citation>
    <scope>NUCLEOTIDE SEQUENCE</scope>
    <source>
        <strain evidence="5">N60</strain>
    </source>
</reference>
<dbReference type="GO" id="GO:0005975">
    <property type="term" value="P:carbohydrate metabolic process"/>
    <property type="evidence" value="ECO:0007669"/>
    <property type="project" value="UniProtKB-ARBA"/>
</dbReference>
<evidence type="ECO:0000313" key="5">
    <source>
        <dbReference type="EMBL" id="MEX6464644.1"/>
    </source>
</evidence>
<name>A0AAW5QB81_9ACTN</name>
<feature type="domain" description="Bacterial Ig-like" evidence="3">
    <location>
        <begin position="386"/>
        <end position="460"/>
    </location>
</feature>
<dbReference type="InterPro" id="IPR013783">
    <property type="entry name" value="Ig-like_fold"/>
</dbReference>
<reference evidence="7" key="2">
    <citation type="submission" date="2024-07" db="EMBL/GenBank/DDBJ databases">
        <title>Pseudomonas strain that inhibits Aeromonas fish pathogens.</title>
        <authorList>
            <person name="Wildschutte H."/>
        </authorList>
    </citation>
    <scope>NUCLEOTIDE SEQUENCE [LARGE SCALE GENOMIC DNA]</scope>
    <source>
        <strain evidence="7">n60</strain>
    </source>
</reference>
<evidence type="ECO:0000256" key="2">
    <source>
        <dbReference type="SAM" id="SignalP"/>
    </source>
</evidence>
<evidence type="ECO:0000259" key="3">
    <source>
        <dbReference type="Pfam" id="PF16640"/>
    </source>
</evidence>
<sequence length="507" mass="50640">MRYGSMRRTLAAASAATMAGAALVVAGSGVAAAAPVTATASDKGMTGIRTVSNSTPVYGETVTVTTELRRSGSNAWLAYWVKDHHPDCFEYVENSLEWTVGGKTYNEGNAGDDVTVGADFLEINPWAANSWIPPVVATADYVVNCDAGAISSGGMSWDSTWFSLIPPAGGEVNKSALGPTINVQRKGTSVFLHAPTSPQAGQTVTLSVDTTNIPDGSQITFTVDGQPVGTGTVSGNSATLPWTPTTAGTKTVRASFAQTATHGGSQSGERIVTVSPTNVNSNVTVDVAGTPKVGQSSQVTATVTPEGAGGTVVFKDNGTVIGDAIVDASGNASIGWIPTVAGQRTIDAEFSGRPGVNPSSNGVPVTVAEADPNQVATTTVLDPIATSPAGEPITLTATVSTNAPGGTVTFYDGSTVIGTAPVGAGGVATFEWTPTTDGVRTVRAEFSGEGVNLASAGTAQAIITPAVEDPEDPTDPGTPGGNSGSAGSLTGSLGGENASGSLGSLGS</sequence>
<evidence type="ECO:0000313" key="4">
    <source>
        <dbReference type="EMBL" id="MCT2119052.1"/>
    </source>
</evidence>
<reference evidence="4" key="1">
    <citation type="submission" date="2022-04" db="EMBL/GenBank/DDBJ databases">
        <title>Human microbiome associated bacterial genomes.</title>
        <authorList>
            <person name="Sandstrom S."/>
            <person name="Salamzade R."/>
            <person name="Kalan L.R."/>
        </authorList>
    </citation>
    <scope>NUCLEOTIDE SEQUENCE</scope>
    <source>
        <strain evidence="4">P3-SID1762</strain>
    </source>
</reference>
<dbReference type="Proteomes" id="UP001560293">
    <property type="component" value="Unassembled WGS sequence"/>
</dbReference>
<gene>
    <name evidence="5" type="ORF">AB6N35_09840</name>
    <name evidence="4" type="ORF">M3D93_15070</name>
</gene>
<dbReference type="EMBL" id="JALXTC010000100">
    <property type="protein sequence ID" value="MCT2119052.1"/>
    <property type="molecule type" value="Genomic_DNA"/>
</dbReference>
<dbReference type="InterPro" id="IPR032109">
    <property type="entry name" value="Big_3_5"/>
</dbReference>
<organism evidence="4 6">
    <name type="scientific">Dietzia cinnamea</name>
    <dbReference type="NCBI Taxonomy" id="321318"/>
    <lineage>
        <taxon>Bacteria</taxon>
        <taxon>Bacillati</taxon>
        <taxon>Actinomycetota</taxon>
        <taxon>Actinomycetes</taxon>
        <taxon>Mycobacteriales</taxon>
        <taxon>Dietziaceae</taxon>
        <taxon>Dietzia</taxon>
    </lineage>
</organism>
<feature type="region of interest" description="Disordered" evidence="1">
    <location>
        <begin position="467"/>
        <end position="507"/>
    </location>
</feature>
<feature type="signal peptide" evidence="2">
    <location>
        <begin position="1"/>
        <end position="33"/>
    </location>
</feature>
<keyword evidence="2" id="KW-0732">Signal</keyword>
<evidence type="ECO:0000313" key="6">
    <source>
        <dbReference type="Proteomes" id="UP001206890"/>
    </source>
</evidence>
<evidence type="ECO:0000313" key="7">
    <source>
        <dbReference type="Proteomes" id="UP001560293"/>
    </source>
</evidence>
<feature type="domain" description="Bacterial Ig-like" evidence="3">
    <location>
        <begin position="289"/>
        <end position="368"/>
    </location>
</feature>
<protein>
    <submittedName>
        <fullName evidence="4">Ig-like domain-containing protein</fullName>
    </submittedName>
</protein>
<dbReference type="Gene3D" id="2.60.40.10">
    <property type="entry name" value="Immunoglobulins"/>
    <property type="match status" value="3"/>
</dbReference>
<feature type="chain" id="PRO_5043330510" evidence="2">
    <location>
        <begin position="34"/>
        <end position="507"/>
    </location>
</feature>
<keyword evidence="7" id="KW-1185">Reference proteome</keyword>
<proteinExistence type="predicted"/>
<dbReference type="Proteomes" id="UP001206890">
    <property type="component" value="Unassembled WGS sequence"/>
</dbReference>
<evidence type="ECO:0000256" key="1">
    <source>
        <dbReference type="SAM" id="MobiDB-lite"/>
    </source>
</evidence>
<comment type="caution">
    <text evidence="4">The sequence shown here is derived from an EMBL/GenBank/DDBJ whole genome shotgun (WGS) entry which is preliminary data.</text>
</comment>
<feature type="compositionally biased region" description="Polar residues" evidence="1">
    <location>
        <begin position="498"/>
        <end position="507"/>
    </location>
</feature>
<feature type="domain" description="Bacterial Ig-like" evidence="3">
    <location>
        <begin position="194"/>
        <end position="275"/>
    </location>
</feature>
<dbReference type="RefSeq" id="WP_141763966.1">
    <property type="nucleotide sequence ID" value="NZ_JALXRO010000110.1"/>
</dbReference>
<accession>A0AAW5QB81</accession>
<dbReference type="Pfam" id="PF16640">
    <property type="entry name" value="Big_3_5"/>
    <property type="match status" value="3"/>
</dbReference>
<dbReference type="AlphaFoldDB" id="A0AAW5QB81"/>